<feature type="compositionally biased region" description="Basic and acidic residues" evidence="2">
    <location>
        <begin position="374"/>
        <end position="385"/>
    </location>
</feature>
<keyword evidence="1" id="KW-0175">Coiled coil</keyword>
<dbReference type="EMBL" id="JAUSRO010000020">
    <property type="protein sequence ID" value="MDP9902611.1"/>
    <property type="molecule type" value="Genomic_DNA"/>
</dbReference>
<name>A0ABT9SFP2_9BURK</name>
<proteinExistence type="predicted"/>
<reference evidence="3 4" key="1">
    <citation type="submission" date="2023-07" db="EMBL/GenBank/DDBJ databases">
        <title>Sorghum-associated microbial communities from plants grown in Nebraska, USA.</title>
        <authorList>
            <person name="Schachtman D."/>
        </authorList>
    </citation>
    <scope>NUCLEOTIDE SEQUENCE [LARGE SCALE GENOMIC DNA]</scope>
    <source>
        <strain evidence="3 4">DS1607</strain>
    </source>
</reference>
<evidence type="ECO:0000313" key="4">
    <source>
        <dbReference type="Proteomes" id="UP001226867"/>
    </source>
</evidence>
<keyword evidence="4" id="KW-1185">Reference proteome</keyword>
<accession>A0ABT9SFP2</accession>
<dbReference type="RefSeq" id="WP_307692347.1">
    <property type="nucleotide sequence ID" value="NZ_JAUSRO010000020.1"/>
</dbReference>
<evidence type="ECO:0000256" key="1">
    <source>
        <dbReference type="SAM" id="Coils"/>
    </source>
</evidence>
<sequence length="766" mass="80972">MSNENKTGFVVEGDESPFRAAMRRLVDSARDGESGVGAALGKLVSPIGLVQTALAGLATVLTAGFLHDTVKETADMTEGATNLSRQLGVAATNAQAYIVALAGKGGEQNDFVAAARGIAKQLKENEEQMNKMGLATRDAAGNLRPLNEIVVDGIATLNGYKEGTDRAMASAVVFGKGVDTSSRLFLLNKEAVEEAAETVERYRLEIGTNSVAAYEAYDQATDTAGYAVLGLKKAMGDALMPVVTDLINMFNAVVPAAIVVTRLAVGTLVAAFYGLVNGVVIVGETINAVVINIAEPIRALGVAIYKTMTGDFRGAADEIRNIGTVVNGAWSTAMDNMVASSTKTATKINALFSRDSVSAPAVNEGTKTYVAPPEKAKKEKKEAEPSLMKEYETRLNGLKLSYERENTMREFNKDQELTYWQQLLSRQDLYAKDRAAIALKVSRLEVQILRDGARDAQDIQSARNQDAAAATAAHVAELQARSQAERDLGLITQAEFLEREKAFNAQRLQAELDFIALKIGMAQLDPEKNVVLLEQLELQKLEIRRKYNALNAEVARAQVAEQATPMLALVDQIQQGLGGMTNALLGNWRSLGSSLLGVLQGIGRSIIQETILKPLAAKVVAAAKERLLSLTTIGANAAEAGSGAAASQASIPYIGPILAIAAMAAVFAAVAGMAGKVPSAAGGFDIPSGLNPMTQLHEEEMVLPADLANPLRQMARGGGAGGGGVGASASPAVIRGMPPGEWLMLHRGDLVKALGSSQRDFMFKGF</sequence>
<evidence type="ECO:0000256" key="2">
    <source>
        <dbReference type="SAM" id="MobiDB-lite"/>
    </source>
</evidence>
<gene>
    <name evidence="3" type="ORF">J2W36_004888</name>
</gene>
<feature type="coiled-coil region" evidence="1">
    <location>
        <begin position="533"/>
        <end position="560"/>
    </location>
</feature>
<protein>
    <recommendedName>
        <fullName evidence="5">Bacteriophage tail tape measure N-terminal domain-containing protein</fullName>
    </recommendedName>
</protein>
<comment type="caution">
    <text evidence="3">The sequence shown here is derived from an EMBL/GenBank/DDBJ whole genome shotgun (WGS) entry which is preliminary data.</text>
</comment>
<evidence type="ECO:0008006" key="5">
    <source>
        <dbReference type="Google" id="ProtNLM"/>
    </source>
</evidence>
<evidence type="ECO:0000313" key="3">
    <source>
        <dbReference type="EMBL" id="MDP9902611.1"/>
    </source>
</evidence>
<dbReference type="Proteomes" id="UP001226867">
    <property type="component" value="Unassembled WGS sequence"/>
</dbReference>
<organism evidence="3 4">
    <name type="scientific">Variovorax ginsengisoli</name>
    <dbReference type="NCBI Taxonomy" id="363844"/>
    <lineage>
        <taxon>Bacteria</taxon>
        <taxon>Pseudomonadati</taxon>
        <taxon>Pseudomonadota</taxon>
        <taxon>Betaproteobacteria</taxon>
        <taxon>Burkholderiales</taxon>
        <taxon>Comamonadaceae</taxon>
        <taxon>Variovorax</taxon>
    </lineage>
</organism>
<feature type="region of interest" description="Disordered" evidence="2">
    <location>
        <begin position="365"/>
        <end position="385"/>
    </location>
</feature>